<evidence type="ECO:0000259" key="2">
    <source>
        <dbReference type="Pfam" id="PF13439"/>
    </source>
</evidence>
<protein>
    <submittedName>
        <fullName evidence="3">Glycosyltransferase family 1 protein</fullName>
    </submittedName>
</protein>
<dbReference type="PANTHER" id="PTHR45947:SF3">
    <property type="entry name" value="SULFOQUINOVOSYL TRANSFERASE SQD2"/>
    <property type="match status" value="1"/>
</dbReference>
<organism evidence="3 4">
    <name type="scientific">Neobacillus cucumis</name>
    <dbReference type="NCBI Taxonomy" id="1740721"/>
    <lineage>
        <taxon>Bacteria</taxon>
        <taxon>Bacillati</taxon>
        <taxon>Bacillota</taxon>
        <taxon>Bacilli</taxon>
        <taxon>Bacillales</taxon>
        <taxon>Bacillaceae</taxon>
        <taxon>Neobacillus</taxon>
    </lineage>
</organism>
<proteinExistence type="predicted"/>
<dbReference type="EMBL" id="PGVE01000090">
    <property type="protein sequence ID" value="PLS01765.1"/>
    <property type="molecule type" value="Genomic_DNA"/>
</dbReference>
<dbReference type="PANTHER" id="PTHR45947">
    <property type="entry name" value="SULFOQUINOVOSYL TRANSFERASE SQD2"/>
    <property type="match status" value="1"/>
</dbReference>
<keyword evidence="4" id="KW-1185">Reference proteome</keyword>
<comment type="caution">
    <text evidence="3">The sequence shown here is derived from an EMBL/GenBank/DDBJ whole genome shotgun (WGS) entry which is preliminary data.</text>
</comment>
<dbReference type="AlphaFoldDB" id="A0A2N5H8C9"/>
<reference evidence="3 4" key="1">
    <citation type="submission" date="2017-11" db="EMBL/GenBank/DDBJ databases">
        <title>Comparitive Functional Genomics of Dry Heat Resistant strains isolated from the Viking Spacecraft.</title>
        <authorList>
            <person name="Seuylemezian A."/>
            <person name="Cooper K."/>
            <person name="Vaishampayan P."/>
        </authorList>
    </citation>
    <scope>NUCLEOTIDE SEQUENCE [LARGE SCALE GENOMIC DNA]</scope>
    <source>
        <strain evidence="3 4">V32-6</strain>
    </source>
</reference>
<evidence type="ECO:0000259" key="1">
    <source>
        <dbReference type="Pfam" id="PF00534"/>
    </source>
</evidence>
<dbReference type="InterPro" id="IPR028098">
    <property type="entry name" value="Glyco_trans_4-like_N"/>
</dbReference>
<keyword evidence="3" id="KW-0808">Transferase</keyword>
<evidence type="ECO:0000313" key="4">
    <source>
        <dbReference type="Proteomes" id="UP000234950"/>
    </source>
</evidence>
<name>A0A2N5H8C9_9BACI</name>
<dbReference type="RefSeq" id="WP_101651222.1">
    <property type="nucleotide sequence ID" value="NZ_PGVE01000090.1"/>
</dbReference>
<dbReference type="Gene3D" id="3.40.50.2000">
    <property type="entry name" value="Glycogen Phosphorylase B"/>
    <property type="match status" value="2"/>
</dbReference>
<dbReference type="SUPFAM" id="SSF53756">
    <property type="entry name" value="UDP-Glycosyltransferase/glycogen phosphorylase"/>
    <property type="match status" value="1"/>
</dbReference>
<feature type="domain" description="Glycosyltransferase subfamily 4-like N-terminal" evidence="2">
    <location>
        <begin position="35"/>
        <end position="207"/>
    </location>
</feature>
<dbReference type="CDD" id="cd03801">
    <property type="entry name" value="GT4_PimA-like"/>
    <property type="match status" value="1"/>
</dbReference>
<sequence length="418" mass="46734">MNKPLSASVDLDVKSQTVWKLKILILSWEYPPNIVGGLSRHVFGLSSQLAEQGHEVHVLTAGKNDLPPFEDMNGVTVHRVKPINEYDDHFLNWIAGLNLAMAFKAEQLAMGEDFDIIHAHDWLVGAAAITLRERLGIPLLTTIHATEHGRNNGIYTEIQQFIHEKEQQLILESDQLIVCSDYMKDEIKKVFTSADEKVAVIPNGIEPLRVDHKIEDIFPDLNGKKYIFSIGRIVEEKGFETIIEAAAIAKVKNRDLCFVIAGKGPMLRTYQKQVTERGLDKQVSFIGYVSDEQRNVLIQGCELAVIPSLYEPFGIVVLETMILGKPTVVSNTGGMKGIVKHLQTGMLMAPGNAHSLLEQLEYLLSQPEKAKEIGTRGKQIVQSLYGWKRIAAETSRVIKDTLLDNRVNEKEQKAAPNK</sequence>
<dbReference type="OrthoDB" id="9803279at2"/>
<accession>A0A2N5H8C9</accession>
<dbReference type="GO" id="GO:0016758">
    <property type="term" value="F:hexosyltransferase activity"/>
    <property type="evidence" value="ECO:0007669"/>
    <property type="project" value="TreeGrafter"/>
</dbReference>
<dbReference type="Pfam" id="PF00534">
    <property type="entry name" value="Glycos_transf_1"/>
    <property type="match status" value="1"/>
</dbReference>
<evidence type="ECO:0000313" key="3">
    <source>
        <dbReference type="EMBL" id="PLS01765.1"/>
    </source>
</evidence>
<dbReference type="InterPro" id="IPR001296">
    <property type="entry name" value="Glyco_trans_1"/>
</dbReference>
<dbReference type="Pfam" id="PF13439">
    <property type="entry name" value="Glyco_transf_4"/>
    <property type="match status" value="1"/>
</dbReference>
<feature type="domain" description="Glycosyl transferase family 1" evidence="1">
    <location>
        <begin position="222"/>
        <end position="379"/>
    </location>
</feature>
<dbReference type="InterPro" id="IPR050194">
    <property type="entry name" value="Glycosyltransferase_grp1"/>
</dbReference>
<dbReference type="Proteomes" id="UP000234950">
    <property type="component" value="Unassembled WGS sequence"/>
</dbReference>
<gene>
    <name evidence="3" type="ORF">CVD27_24230</name>
</gene>